<sequence>MPAQHHYSAFPSPSTSLPFAVLSCIETLVIKDSSSSTEGWIIIWDGMIDVVCTVFVYFIPFVAKALCFAISGWFHGHHLRSYLSALMLSAAEISFH</sequence>
<accession>A0A8H5LQU6</accession>
<dbReference type="Proteomes" id="UP000559256">
    <property type="component" value="Unassembled WGS sequence"/>
</dbReference>
<evidence type="ECO:0000313" key="2">
    <source>
        <dbReference type="EMBL" id="KAF5366036.1"/>
    </source>
</evidence>
<gene>
    <name evidence="2" type="ORF">D9758_006744</name>
</gene>
<keyword evidence="3" id="KW-1185">Reference proteome</keyword>
<keyword evidence="1" id="KW-0472">Membrane</keyword>
<dbReference type="AlphaFoldDB" id="A0A8H5LQU6"/>
<name>A0A8H5LQU6_9AGAR</name>
<dbReference type="EMBL" id="JAACJM010000025">
    <property type="protein sequence ID" value="KAF5366036.1"/>
    <property type="molecule type" value="Genomic_DNA"/>
</dbReference>
<protein>
    <submittedName>
        <fullName evidence="2">Uncharacterized protein</fullName>
    </submittedName>
</protein>
<keyword evidence="1" id="KW-1133">Transmembrane helix</keyword>
<organism evidence="2 3">
    <name type="scientific">Tetrapyrgos nigripes</name>
    <dbReference type="NCBI Taxonomy" id="182062"/>
    <lineage>
        <taxon>Eukaryota</taxon>
        <taxon>Fungi</taxon>
        <taxon>Dikarya</taxon>
        <taxon>Basidiomycota</taxon>
        <taxon>Agaricomycotina</taxon>
        <taxon>Agaricomycetes</taxon>
        <taxon>Agaricomycetidae</taxon>
        <taxon>Agaricales</taxon>
        <taxon>Marasmiineae</taxon>
        <taxon>Marasmiaceae</taxon>
        <taxon>Tetrapyrgos</taxon>
    </lineage>
</organism>
<evidence type="ECO:0000313" key="3">
    <source>
        <dbReference type="Proteomes" id="UP000559256"/>
    </source>
</evidence>
<keyword evidence="1" id="KW-0812">Transmembrane</keyword>
<feature type="transmembrane region" description="Helical" evidence="1">
    <location>
        <begin position="54"/>
        <end position="74"/>
    </location>
</feature>
<comment type="caution">
    <text evidence="2">The sequence shown here is derived from an EMBL/GenBank/DDBJ whole genome shotgun (WGS) entry which is preliminary data.</text>
</comment>
<evidence type="ECO:0000256" key="1">
    <source>
        <dbReference type="SAM" id="Phobius"/>
    </source>
</evidence>
<proteinExistence type="predicted"/>
<reference evidence="2 3" key="1">
    <citation type="journal article" date="2020" name="ISME J.">
        <title>Uncovering the hidden diversity of litter-decomposition mechanisms in mushroom-forming fungi.</title>
        <authorList>
            <person name="Floudas D."/>
            <person name="Bentzer J."/>
            <person name="Ahren D."/>
            <person name="Johansson T."/>
            <person name="Persson P."/>
            <person name="Tunlid A."/>
        </authorList>
    </citation>
    <scope>NUCLEOTIDE SEQUENCE [LARGE SCALE GENOMIC DNA]</scope>
    <source>
        <strain evidence="2 3">CBS 291.85</strain>
    </source>
</reference>